<dbReference type="AlphaFoldDB" id="A0AAW7B2S4"/>
<reference evidence="3" key="1">
    <citation type="journal article" date="2023" name="Front. Microbiol.">
        <title>Isolation of Brucella inopinata from a White's tree frog (Litoria caerulea): pose exotic frogs a potential risk to human health?</title>
        <authorList>
            <person name="Scholz H.C."/>
            <person name="Heckers K.O."/>
            <person name="Appelt S."/>
            <person name="Geier-Doemling D."/>
            <person name="Schlegel P."/>
            <person name="Wattam A.R."/>
        </authorList>
    </citation>
    <scope>NUCLEOTIDE SEQUENCE</scope>
    <source>
        <strain evidence="3">FO700662</strain>
    </source>
</reference>
<dbReference type="InterPro" id="IPR007039">
    <property type="entry name" value="TrbC/VirB2"/>
</dbReference>
<sequence length="104" mass="11054">MNTASTSKKSLSRILPHLLLALIVTIAVIEPNLAQAAGGLDKVNQSMQKVLDLLRGVSITVVTIAIIWAGYKMAFQHARFMDVVPVLGGGLVVGAATEIARYLI</sequence>
<keyword evidence="2" id="KW-0812">Transmembrane</keyword>
<evidence type="ECO:0000313" key="3">
    <source>
        <dbReference type="EMBL" id="MDL2333415.1"/>
    </source>
</evidence>
<keyword evidence="2" id="KW-0472">Membrane</keyword>
<name>A0AAW7B2S4_9HYPH</name>
<dbReference type="EMBL" id="JARQXC010000015">
    <property type="protein sequence ID" value="MDL2333415.1"/>
    <property type="molecule type" value="Genomic_DNA"/>
</dbReference>
<evidence type="ECO:0000313" key="4">
    <source>
        <dbReference type="Proteomes" id="UP001171122"/>
    </source>
</evidence>
<dbReference type="Proteomes" id="UP001171122">
    <property type="component" value="Unassembled WGS sequence"/>
</dbReference>
<dbReference type="Pfam" id="PF04956">
    <property type="entry name" value="TrbC"/>
    <property type="match status" value="1"/>
</dbReference>
<organism evidence="3 4">
    <name type="scientific">Brucella inopinata</name>
    <dbReference type="NCBI Taxonomy" id="1218315"/>
    <lineage>
        <taxon>Bacteria</taxon>
        <taxon>Pseudomonadati</taxon>
        <taxon>Pseudomonadota</taxon>
        <taxon>Alphaproteobacteria</taxon>
        <taxon>Hyphomicrobiales</taxon>
        <taxon>Brucellaceae</taxon>
        <taxon>Brucella/Ochrobactrum group</taxon>
        <taxon>Brucella</taxon>
    </lineage>
</organism>
<protein>
    <submittedName>
        <fullName evidence="3">TrbC/VirB2 family protein</fullName>
    </submittedName>
</protein>
<evidence type="ECO:0000256" key="2">
    <source>
        <dbReference type="SAM" id="Phobius"/>
    </source>
</evidence>
<keyword evidence="4" id="KW-1185">Reference proteome</keyword>
<comment type="subcellular location">
    <subcellularLocation>
        <location evidence="1">Membrane</location>
        <topology evidence="1">Multi-pass membrane protein</topology>
    </subcellularLocation>
</comment>
<dbReference type="GO" id="GO:0016020">
    <property type="term" value="C:membrane"/>
    <property type="evidence" value="ECO:0007669"/>
    <property type="project" value="UniProtKB-SubCell"/>
</dbReference>
<comment type="caution">
    <text evidence="3">The sequence shown here is derived from an EMBL/GenBank/DDBJ whole genome shotgun (WGS) entry which is preliminary data.</text>
</comment>
<keyword evidence="2" id="KW-1133">Transmembrane helix</keyword>
<evidence type="ECO:0000256" key="1">
    <source>
        <dbReference type="ARBA" id="ARBA00004141"/>
    </source>
</evidence>
<accession>A0AAW7B2S4</accession>
<proteinExistence type="predicted"/>
<feature type="transmembrane region" description="Helical" evidence="2">
    <location>
        <begin position="52"/>
        <end position="71"/>
    </location>
</feature>
<dbReference type="RefSeq" id="WP_008508773.1">
    <property type="nucleotide sequence ID" value="NZ_JARQXC010000015.1"/>
</dbReference>
<gene>
    <name evidence="3" type="ORF">P8A28_10810</name>
</gene>